<dbReference type="InterPro" id="IPR037066">
    <property type="entry name" value="Plug_dom_sf"/>
</dbReference>
<dbReference type="GO" id="GO:0044718">
    <property type="term" value="P:siderophore transmembrane transport"/>
    <property type="evidence" value="ECO:0007669"/>
    <property type="project" value="TreeGrafter"/>
</dbReference>
<evidence type="ECO:0000256" key="1">
    <source>
        <dbReference type="ARBA" id="ARBA00004571"/>
    </source>
</evidence>
<comment type="subcellular location">
    <subcellularLocation>
        <location evidence="1 8">Cell outer membrane</location>
        <topology evidence="1 8">Multi-pass membrane protein</topology>
    </subcellularLocation>
</comment>
<dbReference type="Gene3D" id="2.170.130.10">
    <property type="entry name" value="TonB-dependent receptor, plug domain"/>
    <property type="match status" value="1"/>
</dbReference>
<organism evidence="9 10">
    <name type="scientific">Alistipes communis</name>
    <dbReference type="NCBI Taxonomy" id="2585118"/>
    <lineage>
        <taxon>Bacteria</taxon>
        <taxon>Pseudomonadati</taxon>
        <taxon>Bacteroidota</taxon>
        <taxon>Bacteroidia</taxon>
        <taxon>Bacteroidales</taxon>
        <taxon>Rikenellaceae</taxon>
        <taxon>Alistipes</taxon>
    </lineage>
</organism>
<keyword evidence="10" id="KW-1185">Reference proteome</keyword>
<evidence type="ECO:0000313" key="10">
    <source>
        <dbReference type="Proteomes" id="UP000318946"/>
    </source>
</evidence>
<dbReference type="GO" id="GO:0009279">
    <property type="term" value="C:cell outer membrane"/>
    <property type="evidence" value="ECO:0007669"/>
    <property type="project" value="UniProtKB-SubCell"/>
</dbReference>
<dbReference type="SUPFAM" id="SSF56935">
    <property type="entry name" value="Porins"/>
    <property type="match status" value="1"/>
</dbReference>
<proteinExistence type="inferred from homology"/>
<dbReference type="GO" id="GO:0015344">
    <property type="term" value="F:siderophore uptake transmembrane transporter activity"/>
    <property type="evidence" value="ECO:0007669"/>
    <property type="project" value="TreeGrafter"/>
</dbReference>
<dbReference type="OrthoDB" id="9762903at2"/>
<protein>
    <submittedName>
        <fullName evidence="9">TonB-dependent receptor</fullName>
    </submittedName>
</protein>
<evidence type="ECO:0000256" key="7">
    <source>
        <dbReference type="ARBA" id="ARBA00023237"/>
    </source>
</evidence>
<dbReference type="Pfam" id="PF07715">
    <property type="entry name" value="Plug"/>
    <property type="match status" value="1"/>
</dbReference>
<dbReference type="InterPro" id="IPR036942">
    <property type="entry name" value="Beta-barrel_TonB_sf"/>
</dbReference>
<evidence type="ECO:0000256" key="4">
    <source>
        <dbReference type="ARBA" id="ARBA00022692"/>
    </source>
</evidence>
<reference evidence="10" key="1">
    <citation type="submission" date="2019-06" db="EMBL/GenBank/DDBJ databases">
        <title>Alistipes onderdonkii subsp. vulgaris subsp. nov., Alistipes dispar sp. nov. and Alistipes communis sp. nov., isolated from human faeces, and creation of Alistipes onderdonkii subsp. onderdonkii subsp. nov.</title>
        <authorList>
            <person name="Sakamoto M."/>
            <person name="Ikeyama N."/>
            <person name="Ogata Y."/>
            <person name="Suda W."/>
            <person name="Iino T."/>
            <person name="Hattori M."/>
            <person name="Ohkuma M."/>
        </authorList>
    </citation>
    <scope>NUCLEOTIDE SEQUENCE [LARGE SCALE GENOMIC DNA]</scope>
    <source>
        <strain evidence="10">5CBH24</strain>
    </source>
</reference>
<keyword evidence="9" id="KW-0675">Receptor</keyword>
<dbReference type="InterPro" id="IPR012910">
    <property type="entry name" value="Plug_dom"/>
</dbReference>
<dbReference type="InterPro" id="IPR039426">
    <property type="entry name" value="TonB-dep_rcpt-like"/>
</dbReference>
<accession>A0A4Y1WTV3</accession>
<keyword evidence="3 8" id="KW-1134">Transmembrane beta strand</keyword>
<name>A0A4Y1WTV3_9BACT</name>
<gene>
    <name evidence="9" type="ORF">A5CBH24_14480</name>
</gene>
<dbReference type="Gene3D" id="2.40.170.20">
    <property type="entry name" value="TonB-dependent receptor, beta-barrel domain"/>
    <property type="match status" value="1"/>
</dbReference>
<dbReference type="Proteomes" id="UP000318946">
    <property type="component" value="Chromosome"/>
</dbReference>
<keyword evidence="7 8" id="KW-0998">Cell outer membrane</keyword>
<comment type="similarity">
    <text evidence="8">Belongs to the TonB-dependent receptor family.</text>
</comment>
<evidence type="ECO:0000256" key="8">
    <source>
        <dbReference type="PROSITE-ProRule" id="PRU01360"/>
    </source>
</evidence>
<dbReference type="PANTHER" id="PTHR30069:SF29">
    <property type="entry name" value="HEMOGLOBIN AND HEMOGLOBIN-HAPTOGLOBIN-BINDING PROTEIN 1-RELATED"/>
    <property type="match status" value="1"/>
</dbReference>
<dbReference type="PROSITE" id="PS52016">
    <property type="entry name" value="TONB_DEPENDENT_REC_3"/>
    <property type="match status" value="1"/>
</dbReference>
<evidence type="ECO:0000256" key="3">
    <source>
        <dbReference type="ARBA" id="ARBA00022452"/>
    </source>
</evidence>
<dbReference type="PANTHER" id="PTHR30069">
    <property type="entry name" value="TONB-DEPENDENT OUTER MEMBRANE RECEPTOR"/>
    <property type="match status" value="1"/>
</dbReference>
<evidence type="ECO:0000256" key="5">
    <source>
        <dbReference type="ARBA" id="ARBA00022729"/>
    </source>
</evidence>
<dbReference type="AlphaFoldDB" id="A0A4Y1WTV3"/>
<dbReference type="EMBL" id="AP019735">
    <property type="protein sequence ID" value="BBL04135.1"/>
    <property type="molecule type" value="Genomic_DNA"/>
</dbReference>
<keyword evidence="4 8" id="KW-0812">Transmembrane</keyword>
<evidence type="ECO:0000256" key="6">
    <source>
        <dbReference type="ARBA" id="ARBA00023136"/>
    </source>
</evidence>
<keyword evidence="2 8" id="KW-0813">Transport</keyword>
<sequence>MRRLTLLPLLILPLLAAAQEERPAWSLPIEEVPVVTRRTMKEIGVQRTQLDSTVLHDNISLSMADVLTQNANLFIKSYGRATLATAEFRGTSPSHTQVTWNGMRINSPMLGTVDFSMIPAFFIDAATLLHGASSIGVTGGALGGAVVLGTRPSAQRGWQTQYVQGVGSFSTFDQYLRVSYGGQRWSASTRAVYSTSDNDFRYTNYDKMELVYGPDGAVVDTYHPVERNRSGYFRDLHLLQELYYNRGDGTRYGLSAWYLRSKRGLPFLSTDYRDDVTILNEQREQTLRAVASWERLRERLKLGAKLGYAYTASAYDFRQRNAQGAQSDLTLSRSYLHTPYGQFDAEYYVGRRWLFTGNVALHVPMVDCSDKSPYHEGDVYDRYRVELSGHLSAKWRPTERIGLAVNLRGELYDRHAVPLIPAFFFDWVVSERGNVVLKASVARNYRYPTLNDRYYQPGGNPDLRPEHGFTYDGGISFALGGEAEGYTLRGEATLFDSHIDDWILWVQARRGYWTPRNVRKVHNYGAETKVDASVRLSPDWRLGLDAHFAWTPSINYGEPVNDADASYGKQLVYVPEYAAAATATLGWRRWTLVYKWNYYSERYTTTSNDTSLRTGRLEPYYMSDLSLERSFALRWADLSLKGVVRNLFNVEYVTVLSRPMPRLNYEIFLDIRPKFHTRKR</sequence>
<dbReference type="KEGG" id="acou:A5CBH24_14480"/>
<dbReference type="GeneID" id="78342168"/>
<keyword evidence="5" id="KW-0732">Signal</keyword>
<keyword evidence="6 8" id="KW-0472">Membrane</keyword>
<evidence type="ECO:0000256" key="2">
    <source>
        <dbReference type="ARBA" id="ARBA00022448"/>
    </source>
</evidence>
<evidence type="ECO:0000313" key="9">
    <source>
        <dbReference type="EMBL" id="BBL04135.1"/>
    </source>
</evidence>
<dbReference type="RefSeq" id="WP_141412665.1">
    <property type="nucleotide sequence ID" value="NZ_AP019735.1"/>
</dbReference>